<name>A0A067T7W7_GALM3</name>
<dbReference type="EMBL" id="KL142379">
    <property type="protein sequence ID" value="KDR75984.1"/>
    <property type="molecule type" value="Genomic_DNA"/>
</dbReference>
<gene>
    <name evidence="3" type="ORF">GALMADRAFT_247181</name>
</gene>
<reference evidence="4" key="1">
    <citation type="journal article" date="2014" name="Proc. Natl. Acad. Sci. U.S.A.">
        <title>Extensive sampling of basidiomycete genomes demonstrates inadequacy of the white-rot/brown-rot paradigm for wood decay fungi.</title>
        <authorList>
            <person name="Riley R."/>
            <person name="Salamov A.A."/>
            <person name="Brown D.W."/>
            <person name="Nagy L.G."/>
            <person name="Floudas D."/>
            <person name="Held B.W."/>
            <person name="Levasseur A."/>
            <person name="Lombard V."/>
            <person name="Morin E."/>
            <person name="Otillar R."/>
            <person name="Lindquist E.A."/>
            <person name="Sun H."/>
            <person name="LaButti K.M."/>
            <person name="Schmutz J."/>
            <person name="Jabbour D."/>
            <person name="Luo H."/>
            <person name="Baker S.E."/>
            <person name="Pisabarro A.G."/>
            <person name="Walton J.D."/>
            <person name="Blanchette R.A."/>
            <person name="Henrissat B."/>
            <person name="Martin F."/>
            <person name="Cullen D."/>
            <person name="Hibbett D.S."/>
            <person name="Grigoriev I.V."/>
        </authorList>
    </citation>
    <scope>NUCLEOTIDE SEQUENCE [LARGE SCALE GENOMIC DNA]</scope>
    <source>
        <strain evidence="4">CBS 339.88</strain>
    </source>
</reference>
<sequence length="69" mass="7939">MHDYLTFDLSIILAVLAIFILCGDPIRLKTNFVATSTIDRKKNSESEAKYSPHVRKLENRSSKSQSRQR</sequence>
<dbReference type="Proteomes" id="UP000027222">
    <property type="component" value="Unassembled WGS sequence"/>
</dbReference>
<evidence type="ECO:0000256" key="1">
    <source>
        <dbReference type="SAM" id="MobiDB-lite"/>
    </source>
</evidence>
<evidence type="ECO:0000313" key="3">
    <source>
        <dbReference type="EMBL" id="KDR75984.1"/>
    </source>
</evidence>
<feature type="transmembrane region" description="Helical" evidence="2">
    <location>
        <begin position="6"/>
        <end position="23"/>
    </location>
</feature>
<protein>
    <submittedName>
        <fullName evidence="3">Uncharacterized protein</fullName>
    </submittedName>
</protein>
<dbReference type="HOGENOM" id="CLU_2776094_0_0_1"/>
<keyword evidence="2" id="KW-1133">Transmembrane helix</keyword>
<keyword evidence="2" id="KW-0472">Membrane</keyword>
<keyword evidence="2" id="KW-0812">Transmembrane</keyword>
<dbReference type="AlphaFoldDB" id="A0A067T7W7"/>
<organism evidence="3 4">
    <name type="scientific">Galerina marginata (strain CBS 339.88)</name>
    <dbReference type="NCBI Taxonomy" id="685588"/>
    <lineage>
        <taxon>Eukaryota</taxon>
        <taxon>Fungi</taxon>
        <taxon>Dikarya</taxon>
        <taxon>Basidiomycota</taxon>
        <taxon>Agaricomycotina</taxon>
        <taxon>Agaricomycetes</taxon>
        <taxon>Agaricomycetidae</taxon>
        <taxon>Agaricales</taxon>
        <taxon>Agaricineae</taxon>
        <taxon>Strophariaceae</taxon>
        <taxon>Galerina</taxon>
    </lineage>
</organism>
<evidence type="ECO:0000256" key="2">
    <source>
        <dbReference type="SAM" id="Phobius"/>
    </source>
</evidence>
<feature type="region of interest" description="Disordered" evidence="1">
    <location>
        <begin position="39"/>
        <end position="69"/>
    </location>
</feature>
<keyword evidence="4" id="KW-1185">Reference proteome</keyword>
<accession>A0A067T7W7</accession>
<evidence type="ECO:0000313" key="4">
    <source>
        <dbReference type="Proteomes" id="UP000027222"/>
    </source>
</evidence>
<feature type="compositionally biased region" description="Basic and acidic residues" evidence="1">
    <location>
        <begin position="39"/>
        <end position="61"/>
    </location>
</feature>
<proteinExistence type="predicted"/>